<dbReference type="PANTHER" id="PTHR12413:SF2">
    <property type="entry name" value="DOLICHYL PYROPHOSPHATE GLC1MAN9GLCNAC2 ALPHA-1,3-GLUCOSYLTRANSFERASE-RELATED"/>
    <property type="match status" value="1"/>
</dbReference>
<dbReference type="EC" id="2.4.1.-" evidence="10"/>
<evidence type="ECO:0000256" key="2">
    <source>
        <dbReference type="ARBA" id="ARBA00004922"/>
    </source>
</evidence>
<dbReference type="GO" id="GO:0005789">
    <property type="term" value="C:endoplasmic reticulum membrane"/>
    <property type="evidence" value="ECO:0007669"/>
    <property type="project" value="UniProtKB-SubCell"/>
</dbReference>
<dbReference type="Proteomes" id="UP000192578">
    <property type="component" value="Unassembled WGS sequence"/>
</dbReference>
<dbReference type="PANTHER" id="PTHR12413">
    <property type="entry name" value="DOLICHYL GLYCOSYLTRANSFERASE"/>
    <property type="match status" value="1"/>
</dbReference>
<evidence type="ECO:0000256" key="9">
    <source>
        <dbReference type="ARBA" id="ARBA00023136"/>
    </source>
</evidence>
<keyword evidence="7 10" id="KW-0256">Endoplasmic reticulum</keyword>
<organism evidence="11 12">
    <name type="scientific">Hypsibius exemplaris</name>
    <name type="common">Freshwater tardigrade</name>
    <dbReference type="NCBI Taxonomy" id="2072580"/>
    <lineage>
        <taxon>Eukaryota</taxon>
        <taxon>Metazoa</taxon>
        <taxon>Ecdysozoa</taxon>
        <taxon>Tardigrada</taxon>
        <taxon>Eutardigrada</taxon>
        <taxon>Parachela</taxon>
        <taxon>Hypsibioidea</taxon>
        <taxon>Hypsibiidae</taxon>
        <taxon>Hypsibius</taxon>
    </lineage>
</organism>
<keyword evidence="8" id="KW-1133">Transmembrane helix</keyword>
<gene>
    <name evidence="11" type="ORF">BV898_19349</name>
</gene>
<dbReference type="Pfam" id="PF03155">
    <property type="entry name" value="Alg6_Alg8"/>
    <property type="match status" value="1"/>
</dbReference>
<dbReference type="InterPro" id="IPR004856">
    <property type="entry name" value="Glyco_trans_ALG6/ALG8"/>
</dbReference>
<sequence>MALTVIDISFLFGWHVHKKAILLDVVPFTWVGISNARDARLNFLIISGYYSMHPLLFTAPEVPLKYMLIILYCSTAFRMLKDLFAAHGCLQRLTLPLLDWRIGFILEL</sequence>
<evidence type="ECO:0000256" key="6">
    <source>
        <dbReference type="ARBA" id="ARBA00022692"/>
    </source>
</evidence>
<name>A0A9X6NJE5_HYPEX</name>
<comment type="similarity">
    <text evidence="3 10">Belongs to the ALG6/ALG8 glucosyltransferase family.</text>
</comment>
<comment type="subcellular location">
    <subcellularLocation>
        <location evidence="1 10">Endoplasmic reticulum membrane</location>
        <topology evidence="1 10">Multi-pass membrane protein</topology>
    </subcellularLocation>
</comment>
<dbReference type="OrthoDB" id="1689333at2759"/>
<evidence type="ECO:0000256" key="10">
    <source>
        <dbReference type="RuleBase" id="RU363110"/>
    </source>
</evidence>
<keyword evidence="4 10" id="KW-0328">Glycosyltransferase</keyword>
<evidence type="ECO:0000313" key="11">
    <source>
        <dbReference type="EMBL" id="OWA54962.1"/>
    </source>
</evidence>
<evidence type="ECO:0000256" key="1">
    <source>
        <dbReference type="ARBA" id="ARBA00004477"/>
    </source>
</evidence>
<comment type="pathway">
    <text evidence="2 10">Protein modification; protein glycosylation.</text>
</comment>
<keyword evidence="5 10" id="KW-0808">Transferase</keyword>
<keyword evidence="12" id="KW-1185">Reference proteome</keyword>
<dbReference type="AlphaFoldDB" id="A0A9X6NJE5"/>
<evidence type="ECO:0000256" key="8">
    <source>
        <dbReference type="ARBA" id="ARBA00022989"/>
    </source>
</evidence>
<dbReference type="GO" id="GO:0042283">
    <property type="term" value="F:dolichyl pyrophosphate Glc1Man9GlcNAc2 alpha-1,3-glucosyltransferase activity"/>
    <property type="evidence" value="ECO:0007669"/>
    <property type="project" value="TreeGrafter"/>
</dbReference>
<comment type="caution">
    <text evidence="11">The sequence shown here is derived from an EMBL/GenBank/DDBJ whole genome shotgun (WGS) entry which is preliminary data.</text>
</comment>
<dbReference type="EMBL" id="MTYJ01000494">
    <property type="protein sequence ID" value="OWA54962.1"/>
    <property type="molecule type" value="Genomic_DNA"/>
</dbReference>
<keyword evidence="9" id="KW-0472">Membrane</keyword>
<reference evidence="12" key="1">
    <citation type="submission" date="2017-01" db="EMBL/GenBank/DDBJ databases">
        <title>Comparative genomics of anhydrobiosis in the tardigrade Hypsibius dujardini.</title>
        <authorList>
            <person name="Yoshida Y."/>
            <person name="Koutsovoulos G."/>
            <person name="Laetsch D."/>
            <person name="Stevens L."/>
            <person name="Kumar S."/>
            <person name="Horikawa D."/>
            <person name="Ishino K."/>
            <person name="Komine S."/>
            <person name="Tomita M."/>
            <person name="Blaxter M."/>
            <person name="Arakawa K."/>
        </authorList>
    </citation>
    <scope>NUCLEOTIDE SEQUENCE [LARGE SCALE GENOMIC DNA]</scope>
    <source>
        <strain evidence="12">Z151</strain>
    </source>
</reference>
<protein>
    <recommendedName>
        <fullName evidence="10">Alpha-1,3-glucosyltransferase</fullName>
        <ecNumber evidence="10">2.4.1.-</ecNumber>
    </recommendedName>
</protein>
<keyword evidence="6" id="KW-0812">Transmembrane</keyword>
<evidence type="ECO:0000256" key="7">
    <source>
        <dbReference type="ARBA" id="ARBA00022824"/>
    </source>
</evidence>
<dbReference type="GO" id="GO:0006487">
    <property type="term" value="P:protein N-linked glycosylation"/>
    <property type="evidence" value="ECO:0007669"/>
    <property type="project" value="TreeGrafter"/>
</dbReference>
<proteinExistence type="inferred from homology"/>
<evidence type="ECO:0000313" key="12">
    <source>
        <dbReference type="Proteomes" id="UP000192578"/>
    </source>
</evidence>
<accession>A0A9X6NJE5</accession>
<evidence type="ECO:0000256" key="4">
    <source>
        <dbReference type="ARBA" id="ARBA00022676"/>
    </source>
</evidence>
<evidence type="ECO:0000256" key="3">
    <source>
        <dbReference type="ARBA" id="ARBA00008715"/>
    </source>
</evidence>
<evidence type="ECO:0000256" key="5">
    <source>
        <dbReference type="ARBA" id="ARBA00022679"/>
    </source>
</evidence>